<proteinExistence type="predicted"/>
<organism evidence="1 2">
    <name type="scientific">Leptospira santarosai serovar Shermani str. LT 821</name>
    <dbReference type="NCBI Taxonomy" id="758847"/>
    <lineage>
        <taxon>Bacteria</taxon>
        <taxon>Pseudomonadati</taxon>
        <taxon>Spirochaetota</taxon>
        <taxon>Spirochaetia</taxon>
        <taxon>Leptospirales</taxon>
        <taxon>Leptospiraceae</taxon>
        <taxon>Leptospira</taxon>
    </lineage>
</organism>
<dbReference type="KEGG" id="lst:LSS_06659"/>
<sequence length="96" mass="11222">MRSRIRSFHKFVIKRKNPAVFLGVLSTSERIFASFDSYNVVVPTSLVLCPTFRSQWNVFNRFRILRRLYDPFLKTPPNVETSCPWDISASCNSTLF</sequence>
<evidence type="ECO:0000313" key="2">
    <source>
        <dbReference type="Proteomes" id="UP000035800"/>
    </source>
</evidence>
<dbReference type="AlphaFoldDB" id="K8Y3F7"/>
<evidence type="ECO:0000313" key="1">
    <source>
        <dbReference type="EMBL" id="EKT87516.1"/>
    </source>
</evidence>
<protein>
    <submittedName>
        <fullName evidence="1">Uncharacterized protein</fullName>
    </submittedName>
</protein>
<reference evidence="1 2" key="1">
    <citation type="journal article" date="2012" name="Gene">
        <title>Sequence of Leptospira santarosai serovar Shermani genome and prediction of virulence-associated genes.</title>
        <authorList>
            <person name="Chou L.F."/>
            <person name="Chen Y.T."/>
            <person name="Lu C.W."/>
            <person name="Ko Y.C."/>
            <person name="Tang C.Y."/>
            <person name="Pan M.J."/>
            <person name="Tian Y.C."/>
            <person name="Chiu C.H."/>
            <person name="Hung C.C."/>
            <person name="Yang C.W."/>
        </authorList>
    </citation>
    <scope>NUCLEOTIDE SEQUENCE [LARGE SCALE GENOMIC DNA]</scope>
    <source>
        <strain evidence="1">LT 821</strain>
    </source>
</reference>
<dbReference type="EMBL" id="CP006694">
    <property type="protein sequence ID" value="EKT87516.1"/>
    <property type="molecule type" value="Genomic_DNA"/>
</dbReference>
<accession>K8Y3F7</accession>
<name>K8Y3F7_9LEPT</name>
<dbReference type="Proteomes" id="UP000035800">
    <property type="component" value="Chromosome I"/>
</dbReference>
<gene>
    <name evidence="1" type="ORF">LSS_06659</name>
</gene>
<reference evidence="1 2" key="2">
    <citation type="journal article" date="2014" name="Emerg. Microbes Infect.">
        <title>Potential impact on kidney infection: a whole-genome analysis of Leptospira santarosai serovar Shermani.</title>
        <authorList>
            <person name="Chou L.F."/>
            <person name="Chen T.W."/>
            <person name="Ko Y.C."/>
            <person name="Pan M.J."/>
            <person name="Tian Y.C."/>
            <person name="Chiu C.H."/>
            <person name="Tang P."/>
            <person name="Hung C.C."/>
            <person name="Yang C.W."/>
        </authorList>
    </citation>
    <scope>NUCLEOTIDE SEQUENCE</scope>
    <source>
        <strain evidence="1 2">LT 821</strain>
    </source>
</reference>